<gene>
    <name evidence="2" type="primary">xecA1</name>
    <name evidence="2" type="ORF">SAMEA4412665_00650</name>
</gene>
<dbReference type="SUPFAM" id="SSF51726">
    <property type="entry name" value="UROD/MetE-like"/>
    <property type="match status" value="1"/>
</dbReference>
<dbReference type="InterPro" id="IPR038071">
    <property type="entry name" value="UROD/MetE-like_sf"/>
</dbReference>
<dbReference type="PANTHER" id="PTHR43844:SF1">
    <property type="entry name" value="METHIONINE SYNTHASE"/>
    <property type="match status" value="1"/>
</dbReference>
<dbReference type="EC" id="4.4.1.23" evidence="2"/>
<dbReference type="GO" id="GO:0050555">
    <property type="term" value="F:2-hydroxypropyl-CoM lyase activity"/>
    <property type="evidence" value="ECO:0007669"/>
    <property type="project" value="UniProtKB-EC"/>
</dbReference>
<dbReference type="CDD" id="cd03311">
    <property type="entry name" value="CIMS_C_terminal_like"/>
    <property type="match status" value="1"/>
</dbReference>
<dbReference type="Pfam" id="PF01717">
    <property type="entry name" value="Meth_synt_2"/>
    <property type="match status" value="1"/>
</dbReference>
<keyword evidence="2" id="KW-0456">Lyase</keyword>
<evidence type="ECO:0000313" key="3">
    <source>
        <dbReference type="Proteomes" id="UP000215332"/>
    </source>
</evidence>
<dbReference type="EMBL" id="LT906441">
    <property type="protein sequence ID" value="SNV31664.1"/>
    <property type="molecule type" value="Genomic_DNA"/>
</dbReference>
<dbReference type="GO" id="GO:0009086">
    <property type="term" value="P:methionine biosynthetic process"/>
    <property type="evidence" value="ECO:0007669"/>
    <property type="project" value="InterPro"/>
</dbReference>
<evidence type="ECO:0000313" key="2">
    <source>
        <dbReference type="EMBL" id="SNV31664.1"/>
    </source>
</evidence>
<dbReference type="AlphaFoldDB" id="A0A239WDG3"/>
<name>A0A239WDG3_9ACTN</name>
<evidence type="ECO:0000259" key="1">
    <source>
        <dbReference type="Pfam" id="PF01717"/>
    </source>
</evidence>
<feature type="domain" description="Cobalamin-independent methionine synthase MetE C-terminal/archaeal" evidence="1">
    <location>
        <begin position="204"/>
        <end position="382"/>
    </location>
</feature>
<reference evidence="2 3" key="1">
    <citation type="submission" date="2017-06" db="EMBL/GenBank/DDBJ databases">
        <authorList>
            <consortium name="Pathogen Informatics"/>
        </authorList>
    </citation>
    <scope>NUCLEOTIDE SEQUENCE [LARGE SCALE GENOMIC DNA]</scope>
    <source>
        <strain evidence="2 3">NCTC11865</strain>
    </source>
</reference>
<dbReference type="Gene3D" id="3.20.20.210">
    <property type="match status" value="1"/>
</dbReference>
<dbReference type="GO" id="GO:0008270">
    <property type="term" value="F:zinc ion binding"/>
    <property type="evidence" value="ECO:0007669"/>
    <property type="project" value="InterPro"/>
</dbReference>
<dbReference type="InterPro" id="IPR002629">
    <property type="entry name" value="Met_Synth_C/arc"/>
</dbReference>
<dbReference type="eggNOG" id="COG0620">
    <property type="taxonomic scope" value="Bacteria"/>
</dbReference>
<dbReference type="PANTHER" id="PTHR43844">
    <property type="entry name" value="METHIONINE SYNTHASE"/>
    <property type="match status" value="1"/>
</dbReference>
<dbReference type="RefSeq" id="WP_065860809.1">
    <property type="nucleotide sequence ID" value="NZ_LT906441.1"/>
</dbReference>
<accession>A0A239WDG3</accession>
<dbReference type="GO" id="GO:0003871">
    <property type="term" value="F:5-methyltetrahydropteroyltriglutamate-homocysteine S-methyltransferase activity"/>
    <property type="evidence" value="ECO:0007669"/>
    <property type="project" value="InterPro"/>
</dbReference>
<sequence length="401" mass="44130">MAIRTTHVGSLPRTAELLDANSRRKDMGEQMFAQVLQKSVNDVVSRQHEIGIDWVNDGEYGHAMTESLDFGSWWSYSFSRFGGIELTDEPSELAPPAPGSKITLVDFEDRRDWQDFSDVYADPSSAVLPHSWKRNADDGGSIAPVLPVITGPLTYTGAEAVRQDIDGLVTALDANGIDRRDGFIAAVSPGSAARLHNAYYANDEEVVQACAQVLREEYLAITQAGLTVQIDDPSLAESWDQINPAPSVEDYRRYIQVRCDAINAALEGIDPAQVRLHLCWGSWHGPHITDIPLREIVDNVLTVNAKYLSFEAANARHEHEWTVWDEVDLPKDRVLIPGVVGHSTNVVEHPELVAQRIGRFVQIVGADRVIASTDCGLGGRIHPSLAWAKLNSLAQGARLVD</sequence>
<dbReference type="Proteomes" id="UP000215332">
    <property type="component" value="Chromosome 1"/>
</dbReference>
<protein>
    <submittedName>
        <fullName evidence="2">2-hydroxypropyl-CoM lyase</fullName>
        <ecNumber evidence="2">4.4.1.23</ecNumber>
    </submittedName>
</protein>
<dbReference type="KEGG" id="cgrn:4412665_00650"/>
<proteinExistence type="predicted"/>
<organism evidence="2 3">
    <name type="scientific">Cutibacterium granulosum</name>
    <dbReference type="NCBI Taxonomy" id="33011"/>
    <lineage>
        <taxon>Bacteria</taxon>
        <taxon>Bacillati</taxon>
        <taxon>Actinomycetota</taxon>
        <taxon>Actinomycetes</taxon>
        <taxon>Propionibacteriales</taxon>
        <taxon>Propionibacteriaceae</taxon>
        <taxon>Cutibacterium</taxon>
    </lineage>
</organism>